<protein>
    <submittedName>
        <fullName evidence="4">GCN5-related N-acetyltransferase</fullName>
    </submittedName>
</protein>
<reference evidence="4" key="1">
    <citation type="journal article" date="2015" name="Proc. Natl. Acad. Sci. U.S.A.">
        <title>Bacterial clade with the ribosomal RNA operon on a small plasmid rather than the chromosome.</title>
        <authorList>
            <person name="Anda M."/>
            <person name="Ohtsubo Y."/>
            <person name="Okubo T."/>
            <person name="Sugawara M."/>
            <person name="Nagata Y."/>
            <person name="Tsuda M."/>
            <person name="Minamisawa K."/>
            <person name="Mitsui H."/>
        </authorList>
    </citation>
    <scope>NUCLEOTIDE SEQUENCE</scope>
    <source>
        <strain evidence="4">DSM 15513</strain>
    </source>
</reference>
<dbReference type="Pfam" id="PF00583">
    <property type="entry name" value="Acetyltransf_1"/>
    <property type="match status" value="1"/>
</dbReference>
<dbReference type="RefSeq" id="WP_040488874.1">
    <property type="nucleotide sequence ID" value="NZ_BBWO01000005.1"/>
</dbReference>
<feature type="domain" description="N-acetyltransferase" evidence="3">
    <location>
        <begin position="4"/>
        <end position="152"/>
    </location>
</feature>
<dbReference type="AlphaFoldDB" id="A0A0P0ZAE3"/>
<evidence type="ECO:0000256" key="2">
    <source>
        <dbReference type="ARBA" id="ARBA00023315"/>
    </source>
</evidence>
<dbReference type="OrthoDB" id="7871902at2"/>
<dbReference type="InterPro" id="IPR050832">
    <property type="entry name" value="Bact_Acetyltransf"/>
</dbReference>
<dbReference type="InterPro" id="IPR000182">
    <property type="entry name" value="GNAT_dom"/>
</dbReference>
<dbReference type="PANTHER" id="PTHR43877">
    <property type="entry name" value="AMINOALKYLPHOSPHONATE N-ACETYLTRANSFERASE-RELATED-RELATED"/>
    <property type="match status" value="1"/>
</dbReference>
<dbReference type="Gene3D" id="3.40.630.30">
    <property type="match status" value="1"/>
</dbReference>
<sequence length="156" mass="17332">MTKLTLRPNRPFDLMPLAALLNDEDDLSLVNPNAKHPFDPLEWQEKWLNEPDDASFYLVDETGREVGFFALRVGIGPEVRHLVYVFIEEGARGGAGKELAALAEQAARDLGAISITLKVELDNEPALKVYEAAGYEELGRSNGMATMRRDWGPDFG</sequence>
<dbReference type="InterPro" id="IPR016181">
    <property type="entry name" value="Acyl_CoA_acyltransferase"/>
</dbReference>
<dbReference type="SUPFAM" id="SSF55729">
    <property type="entry name" value="Acyl-CoA N-acyltransferases (Nat)"/>
    <property type="match status" value="1"/>
</dbReference>
<evidence type="ECO:0000259" key="3">
    <source>
        <dbReference type="PROSITE" id="PS51186"/>
    </source>
</evidence>
<dbReference type="EMBL" id="LC066397">
    <property type="protein sequence ID" value="BAT31389.1"/>
    <property type="molecule type" value="Genomic_DNA"/>
</dbReference>
<dbReference type="PROSITE" id="PS51186">
    <property type="entry name" value="GNAT"/>
    <property type="match status" value="1"/>
</dbReference>
<evidence type="ECO:0000256" key="1">
    <source>
        <dbReference type="ARBA" id="ARBA00022679"/>
    </source>
</evidence>
<proteinExistence type="predicted"/>
<name>A0A0P0ZAE3_9HYPH</name>
<organism evidence="4">
    <name type="scientific">Fulvimarina pelagi</name>
    <dbReference type="NCBI Taxonomy" id="217511"/>
    <lineage>
        <taxon>Bacteria</taxon>
        <taxon>Pseudomonadati</taxon>
        <taxon>Pseudomonadota</taxon>
        <taxon>Alphaproteobacteria</taxon>
        <taxon>Hyphomicrobiales</taxon>
        <taxon>Aurantimonadaceae</taxon>
        <taxon>Fulvimarina</taxon>
    </lineage>
</organism>
<dbReference type="PANTHER" id="PTHR43877:SF2">
    <property type="entry name" value="AMINOALKYLPHOSPHONATE N-ACETYLTRANSFERASE-RELATED"/>
    <property type="match status" value="1"/>
</dbReference>
<dbReference type="GO" id="GO:0016747">
    <property type="term" value="F:acyltransferase activity, transferring groups other than amino-acyl groups"/>
    <property type="evidence" value="ECO:0007669"/>
    <property type="project" value="InterPro"/>
</dbReference>
<accession>A0A0P0ZAE3</accession>
<evidence type="ECO:0000313" key="4">
    <source>
        <dbReference type="EMBL" id="BAT31389.1"/>
    </source>
</evidence>
<keyword evidence="1 4" id="KW-0808">Transferase</keyword>
<keyword evidence="2" id="KW-0012">Acyltransferase</keyword>